<feature type="region of interest" description="Disordered" evidence="1">
    <location>
        <begin position="223"/>
        <end position="248"/>
    </location>
</feature>
<dbReference type="Proteomes" id="UP000305067">
    <property type="component" value="Unassembled WGS sequence"/>
</dbReference>
<evidence type="ECO:0000313" key="4">
    <source>
        <dbReference type="Proteomes" id="UP000305067"/>
    </source>
</evidence>
<protein>
    <recommendedName>
        <fullName evidence="5">Ricin B lectin domain-containing protein</fullName>
    </recommendedName>
</protein>
<evidence type="ECO:0000313" key="3">
    <source>
        <dbReference type="EMBL" id="TFL05058.1"/>
    </source>
</evidence>
<dbReference type="EMBL" id="ML178817">
    <property type="protein sequence ID" value="TFL05058.1"/>
    <property type="molecule type" value="Genomic_DNA"/>
</dbReference>
<organism evidence="3 4">
    <name type="scientific">Pterulicium gracile</name>
    <dbReference type="NCBI Taxonomy" id="1884261"/>
    <lineage>
        <taxon>Eukaryota</taxon>
        <taxon>Fungi</taxon>
        <taxon>Dikarya</taxon>
        <taxon>Basidiomycota</taxon>
        <taxon>Agaricomycotina</taxon>
        <taxon>Agaricomycetes</taxon>
        <taxon>Agaricomycetidae</taxon>
        <taxon>Agaricales</taxon>
        <taxon>Pleurotineae</taxon>
        <taxon>Pterulaceae</taxon>
        <taxon>Pterulicium</taxon>
    </lineage>
</organism>
<reference evidence="3 4" key="1">
    <citation type="journal article" date="2019" name="Nat. Ecol. Evol.">
        <title>Megaphylogeny resolves global patterns of mushroom evolution.</title>
        <authorList>
            <person name="Varga T."/>
            <person name="Krizsan K."/>
            <person name="Foldi C."/>
            <person name="Dima B."/>
            <person name="Sanchez-Garcia M."/>
            <person name="Sanchez-Ramirez S."/>
            <person name="Szollosi G.J."/>
            <person name="Szarkandi J.G."/>
            <person name="Papp V."/>
            <person name="Albert L."/>
            <person name="Andreopoulos W."/>
            <person name="Angelini C."/>
            <person name="Antonin V."/>
            <person name="Barry K.W."/>
            <person name="Bougher N.L."/>
            <person name="Buchanan P."/>
            <person name="Buyck B."/>
            <person name="Bense V."/>
            <person name="Catcheside P."/>
            <person name="Chovatia M."/>
            <person name="Cooper J."/>
            <person name="Damon W."/>
            <person name="Desjardin D."/>
            <person name="Finy P."/>
            <person name="Geml J."/>
            <person name="Haridas S."/>
            <person name="Hughes K."/>
            <person name="Justo A."/>
            <person name="Karasinski D."/>
            <person name="Kautmanova I."/>
            <person name="Kiss B."/>
            <person name="Kocsube S."/>
            <person name="Kotiranta H."/>
            <person name="LaButti K.M."/>
            <person name="Lechner B.E."/>
            <person name="Liimatainen K."/>
            <person name="Lipzen A."/>
            <person name="Lukacs Z."/>
            <person name="Mihaltcheva S."/>
            <person name="Morgado L.N."/>
            <person name="Niskanen T."/>
            <person name="Noordeloos M.E."/>
            <person name="Ohm R.A."/>
            <person name="Ortiz-Santana B."/>
            <person name="Ovrebo C."/>
            <person name="Racz N."/>
            <person name="Riley R."/>
            <person name="Savchenko A."/>
            <person name="Shiryaev A."/>
            <person name="Soop K."/>
            <person name="Spirin V."/>
            <person name="Szebenyi C."/>
            <person name="Tomsovsky M."/>
            <person name="Tulloss R.E."/>
            <person name="Uehling J."/>
            <person name="Grigoriev I.V."/>
            <person name="Vagvolgyi C."/>
            <person name="Papp T."/>
            <person name="Martin F.M."/>
            <person name="Miettinen O."/>
            <person name="Hibbett D.S."/>
            <person name="Nagy L.G."/>
        </authorList>
    </citation>
    <scope>NUCLEOTIDE SEQUENCE [LARGE SCALE GENOMIC DNA]</scope>
    <source>
        <strain evidence="3 4">CBS 309.79</strain>
    </source>
</reference>
<feature type="signal peptide" evidence="2">
    <location>
        <begin position="1"/>
        <end position="19"/>
    </location>
</feature>
<name>A0A5C3QUJ0_9AGAR</name>
<dbReference type="OrthoDB" id="2986744at2759"/>
<accession>A0A5C3QUJ0</accession>
<dbReference type="AlphaFoldDB" id="A0A5C3QUJ0"/>
<evidence type="ECO:0000256" key="1">
    <source>
        <dbReference type="SAM" id="MobiDB-lite"/>
    </source>
</evidence>
<sequence>MFGSVIFAAVLLGSQAVHAQVQHVGGTLVLADTAAGRRPNECLTVRNNGELVEAACVNTAVDRQFTPGRTAASVDVVFVERQFDAAQAARLVGVEPCLGFTGTQFRVEDCNAANFRPVVFQNGQLREANGGACVGGVNGASEIIASADGANCAVFQQTVVQRTLDNAGTPAAGGVAALKPGRGRGGRVTNFTGNRRLRQARSDFVGARRTRQQKQAAAARAQTFAARNKPSIGYSRGAAFGNSGPARR</sequence>
<keyword evidence="2" id="KW-0732">Signal</keyword>
<gene>
    <name evidence="3" type="ORF">BDV98DRAFT_589786</name>
</gene>
<feature type="chain" id="PRO_5022837748" description="Ricin B lectin domain-containing protein" evidence="2">
    <location>
        <begin position="20"/>
        <end position="248"/>
    </location>
</feature>
<proteinExistence type="predicted"/>
<keyword evidence="4" id="KW-1185">Reference proteome</keyword>
<evidence type="ECO:0008006" key="5">
    <source>
        <dbReference type="Google" id="ProtNLM"/>
    </source>
</evidence>
<evidence type="ECO:0000256" key="2">
    <source>
        <dbReference type="SAM" id="SignalP"/>
    </source>
</evidence>